<gene>
    <name evidence="1" type="ORF">EYW49_18470</name>
</gene>
<evidence type="ECO:0000313" key="1">
    <source>
        <dbReference type="EMBL" id="TBW34424.1"/>
    </source>
</evidence>
<comment type="caution">
    <text evidence="1">The sequence shown here is derived from an EMBL/GenBank/DDBJ whole genome shotgun (WGS) entry which is preliminary data.</text>
</comment>
<dbReference type="AlphaFoldDB" id="A0A4Q9VHF5"/>
<protein>
    <submittedName>
        <fullName evidence="1">Uncharacterized protein</fullName>
    </submittedName>
</protein>
<proteinExistence type="predicted"/>
<organism evidence="1 2">
    <name type="scientific">Siculibacillus lacustris</name>
    <dbReference type="NCBI Taxonomy" id="1549641"/>
    <lineage>
        <taxon>Bacteria</taxon>
        <taxon>Pseudomonadati</taxon>
        <taxon>Pseudomonadota</taxon>
        <taxon>Alphaproteobacteria</taxon>
        <taxon>Hyphomicrobiales</taxon>
        <taxon>Ancalomicrobiaceae</taxon>
        <taxon>Siculibacillus</taxon>
    </lineage>
</organism>
<evidence type="ECO:0000313" key="2">
    <source>
        <dbReference type="Proteomes" id="UP000292781"/>
    </source>
</evidence>
<dbReference type="RefSeq" id="WP_131311109.1">
    <property type="nucleotide sequence ID" value="NZ_SJFN01000034.1"/>
</dbReference>
<dbReference type="Proteomes" id="UP000292781">
    <property type="component" value="Unassembled WGS sequence"/>
</dbReference>
<accession>A0A4Q9VHF5</accession>
<dbReference type="OrthoDB" id="9809513at2"/>
<keyword evidence="2" id="KW-1185">Reference proteome</keyword>
<reference evidence="1 2" key="1">
    <citation type="submission" date="2019-02" db="EMBL/GenBank/DDBJ databases">
        <title>Siculibacillus lacustris gen. nov., sp. nov., a new rosette-forming bacterium isolated from a freshwater crater lake (Lake St. Ana, Romania).</title>
        <authorList>
            <person name="Felfoldi T."/>
            <person name="Marton Z."/>
            <person name="Szabo A."/>
            <person name="Mentes A."/>
            <person name="Boka K."/>
            <person name="Marialigeti K."/>
            <person name="Mathe I."/>
            <person name="Koncz M."/>
            <person name="Schumann P."/>
            <person name="Toth E."/>
        </authorList>
    </citation>
    <scope>NUCLEOTIDE SEQUENCE [LARGE SCALE GENOMIC DNA]</scope>
    <source>
        <strain evidence="1 2">SA-279</strain>
    </source>
</reference>
<dbReference type="EMBL" id="SJFN01000034">
    <property type="protein sequence ID" value="TBW34424.1"/>
    <property type="molecule type" value="Genomic_DNA"/>
</dbReference>
<sequence length="85" mass="9339">MLDETTCDVETTIADKKRAAFEMVVDAMDDAEAEGIERDIVTQAALFAVLTDLVTTWGEVAVADFTEALADRILAGEFTIDRRLQ</sequence>
<name>A0A4Q9VHF5_9HYPH</name>